<keyword evidence="1" id="KW-0472">Membrane</keyword>
<evidence type="ECO:0000256" key="1">
    <source>
        <dbReference type="SAM" id="Phobius"/>
    </source>
</evidence>
<accession>A0A6J5SKV2</accession>
<evidence type="ECO:0000313" key="3">
    <source>
        <dbReference type="EMBL" id="CAB4191029.1"/>
    </source>
</evidence>
<proteinExistence type="predicted"/>
<gene>
    <name evidence="3" type="ORF">UFOVP1228_5</name>
    <name evidence="4" type="ORF">UFOVP1481_33</name>
    <name evidence="2" type="ORF">UFOVP956_5</name>
</gene>
<reference evidence="4" key="1">
    <citation type="submission" date="2020-05" db="EMBL/GenBank/DDBJ databases">
        <authorList>
            <person name="Chiriac C."/>
            <person name="Salcher M."/>
            <person name="Ghai R."/>
            <person name="Kavagutti S V."/>
        </authorList>
    </citation>
    <scope>NUCLEOTIDE SEQUENCE</scope>
</reference>
<evidence type="ECO:0000313" key="2">
    <source>
        <dbReference type="EMBL" id="CAB4173507.1"/>
    </source>
</evidence>
<keyword evidence="1" id="KW-0812">Transmembrane</keyword>
<name>A0A6J5SKV2_9CAUD</name>
<keyword evidence="1" id="KW-1133">Transmembrane helix</keyword>
<sequence>MEALLGIIMGPFGALAIMVTILYGIWRFVNEHVVPLTKTYVENQNTSMKEILVEHAKTREVFSEAITCLVGRIDRVEISIESIQKDLTFIKDKNVEP</sequence>
<dbReference type="EMBL" id="LR796902">
    <property type="protein sequence ID" value="CAB4173507.1"/>
    <property type="molecule type" value="Genomic_DNA"/>
</dbReference>
<evidence type="ECO:0000313" key="4">
    <source>
        <dbReference type="EMBL" id="CAB4215529.1"/>
    </source>
</evidence>
<protein>
    <submittedName>
        <fullName evidence="4">Uncharacterized protein</fullName>
    </submittedName>
</protein>
<dbReference type="EMBL" id="LR797176">
    <property type="protein sequence ID" value="CAB4191029.1"/>
    <property type="molecule type" value="Genomic_DNA"/>
</dbReference>
<dbReference type="EMBL" id="LR797429">
    <property type="protein sequence ID" value="CAB4215529.1"/>
    <property type="molecule type" value="Genomic_DNA"/>
</dbReference>
<feature type="transmembrane region" description="Helical" evidence="1">
    <location>
        <begin position="6"/>
        <end position="26"/>
    </location>
</feature>
<organism evidence="4">
    <name type="scientific">uncultured Caudovirales phage</name>
    <dbReference type="NCBI Taxonomy" id="2100421"/>
    <lineage>
        <taxon>Viruses</taxon>
        <taxon>Duplodnaviria</taxon>
        <taxon>Heunggongvirae</taxon>
        <taxon>Uroviricota</taxon>
        <taxon>Caudoviricetes</taxon>
        <taxon>Peduoviridae</taxon>
        <taxon>Maltschvirus</taxon>
        <taxon>Maltschvirus maltsch</taxon>
    </lineage>
</organism>